<evidence type="ECO:0008006" key="4">
    <source>
        <dbReference type="Google" id="ProtNLM"/>
    </source>
</evidence>
<feature type="transmembrane region" description="Helical" evidence="1">
    <location>
        <begin position="216"/>
        <end position="234"/>
    </location>
</feature>
<evidence type="ECO:0000256" key="1">
    <source>
        <dbReference type="SAM" id="Phobius"/>
    </source>
</evidence>
<reference evidence="3" key="1">
    <citation type="journal article" date="2019" name="Int. J. Syst. Evol. Microbiol.">
        <title>The Global Catalogue of Microorganisms (GCM) 10K type strain sequencing project: providing services to taxonomists for standard genome sequencing and annotation.</title>
        <authorList>
            <consortium name="The Broad Institute Genomics Platform"/>
            <consortium name="The Broad Institute Genome Sequencing Center for Infectious Disease"/>
            <person name="Wu L."/>
            <person name="Ma J."/>
        </authorList>
    </citation>
    <scope>NUCLEOTIDE SEQUENCE [LARGE SCALE GENOMIC DNA]</scope>
    <source>
        <strain evidence="3">CGMCC 1.13574</strain>
    </source>
</reference>
<protein>
    <recommendedName>
        <fullName evidence="4">Lipoprotein</fullName>
    </recommendedName>
</protein>
<organism evidence="2 3">
    <name type="scientific">Coralloluteibacterium thermophilum</name>
    <dbReference type="NCBI Taxonomy" id="2707049"/>
    <lineage>
        <taxon>Bacteria</taxon>
        <taxon>Pseudomonadati</taxon>
        <taxon>Pseudomonadota</taxon>
        <taxon>Gammaproteobacteria</taxon>
        <taxon>Lysobacterales</taxon>
        <taxon>Lysobacteraceae</taxon>
        <taxon>Coralloluteibacterium</taxon>
    </lineage>
</organism>
<dbReference type="Proteomes" id="UP001595892">
    <property type="component" value="Unassembled WGS sequence"/>
</dbReference>
<feature type="transmembrane region" description="Helical" evidence="1">
    <location>
        <begin position="145"/>
        <end position="166"/>
    </location>
</feature>
<accession>A0ABV9NQY5</accession>
<keyword evidence="1" id="KW-0812">Transmembrane</keyword>
<proteinExistence type="predicted"/>
<keyword evidence="1" id="KW-1133">Transmembrane helix</keyword>
<keyword evidence="3" id="KW-1185">Reference proteome</keyword>
<comment type="caution">
    <text evidence="2">The sequence shown here is derived from an EMBL/GenBank/DDBJ whole genome shotgun (WGS) entry which is preliminary data.</text>
</comment>
<evidence type="ECO:0000313" key="2">
    <source>
        <dbReference type="EMBL" id="MFC4729705.1"/>
    </source>
</evidence>
<dbReference type="EMBL" id="JBHSGG010000049">
    <property type="protein sequence ID" value="MFC4729705.1"/>
    <property type="molecule type" value="Genomic_DNA"/>
</dbReference>
<keyword evidence="1" id="KW-0472">Membrane</keyword>
<feature type="transmembrane region" description="Helical" evidence="1">
    <location>
        <begin position="178"/>
        <end position="204"/>
    </location>
</feature>
<name>A0ABV9NQY5_9GAMM</name>
<evidence type="ECO:0000313" key="3">
    <source>
        <dbReference type="Proteomes" id="UP001595892"/>
    </source>
</evidence>
<gene>
    <name evidence="2" type="ORF">ACFO3Q_16165</name>
</gene>
<sequence>MLIAFLAVLLTACSERDLLQRIATEAEQATAQRYVALLQEGDLEPIERRLDAPLRGPQATAALAAMARLVPSSAPLTVELVGAHRSIGTSPSLTLTYQYDFGSSWLLVIVQTRDDVLLGLHVQPRATSLQDASRARPEAWSWKTYLVVAGTALAPVLVLAALTLCIRSRLRGRKWPWIIFILLGLGGFSADLATGEVGVNFLTVQLLAAGATWSEWAPSILQASIPLGAILFLFRRPKLLASGDARTAPDATPA</sequence>
<dbReference type="RefSeq" id="WP_377005826.1">
    <property type="nucleotide sequence ID" value="NZ_JBHSGG010000049.1"/>
</dbReference>